<gene>
    <name evidence="2" type="ORF">E0H58_40030</name>
    <name evidence="3" type="ORF">E0H92_09330</name>
</gene>
<comment type="caution">
    <text evidence="3">The sequence shown here is derived from an EMBL/GenBank/DDBJ whole genome shotgun (WGS) entry which is preliminary data.</text>
</comment>
<evidence type="ECO:0000313" key="2">
    <source>
        <dbReference type="EMBL" id="TCC16719.1"/>
    </source>
</evidence>
<feature type="transmembrane region" description="Helical" evidence="1">
    <location>
        <begin position="56"/>
        <end position="78"/>
    </location>
</feature>
<keyword evidence="4" id="KW-1185">Reference proteome</keyword>
<reference evidence="4 5" key="1">
    <citation type="submission" date="2019-02" db="EMBL/GenBank/DDBJ databases">
        <title>Kribbella capetownensis sp. nov. and Kribbella speibonae sp. nov., isolated from soil.</title>
        <authorList>
            <person name="Curtis S.M."/>
            <person name="Norton I."/>
            <person name="Everest G.J."/>
            <person name="Meyers P.R."/>
        </authorList>
    </citation>
    <scope>NUCLEOTIDE SEQUENCE [LARGE SCALE GENOMIC DNA]</scope>
    <source>
        <strain evidence="2 4">SK5</strain>
        <strain evidence="3 5">YM55</strain>
    </source>
</reference>
<name>A0A4R0J954_9ACTN</name>
<feature type="transmembrane region" description="Helical" evidence="1">
    <location>
        <begin position="12"/>
        <end position="36"/>
    </location>
</feature>
<keyword evidence="1" id="KW-1133">Transmembrane helix</keyword>
<dbReference type="Proteomes" id="UP000292385">
    <property type="component" value="Unassembled WGS sequence"/>
</dbReference>
<evidence type="ECO:0000313" key="4">
    <source>
        <dbReference type="Proteomes" id="UP000292385"/>
    </source>
</evidence>
<evidence type="ECO:0000313" key="3">
    <source>
        <dbReference type="EMBL" id="TCC42709.1"/>
    </source>
</evidence>
<dbReference type="EMBL" id="SJJY01000013">
    <property type="protein sequence ID" value="TCC16719.1"/>
    <property type="molecule type" value="Genomic_DNA"/>
</dbReference>
<organism evidence="3 5">
    <name type="scientific">Kribbella speibonae</name>
    <dbReference type="NCBI Taxonomy" id="1572660"/>
    <lineage>
        <taxon>Bacteria</taxon>
        <taxon>Bacillati</taxon>
        <taxon>Actinomycetota</taxon>
        <taxon>Actinomycetes</taxon>
        <taxon>Propionibacteriales</taxon>
        <taxon>Kribbellaceae</taxon>
        <taxon>Kribbella</taxon>
    </lineage>
</organism>
<dbReference type="AlphaFoldDB" id="A0A4R0J954"/>
<dbReference type="EMBL" id="SJKC01000001">
    <property type="protein sequence ID" value="TCC42709.1"/>
    <property type="molecule type" value="Genomic_DNA"/>
</dbReference>
<accession>A0A4R0J954</accession>
<evidence type="ECO:0000313" key="5">
    <source>
        <dbReference type="Proteomes" id="UP000294225"/>
    </source>
</evidence>
<feature type="transmembrane region" description="Helical" evidence="1">
    <location>
        <begin position="85"/>
        <end position="103"/>
    </location>
</feature>
<dbReference type="InterPro" id="IPR045713">
    <property type="entry name" value="DUF6069"/>
</dbReference>
<keyword evidence="1" id="KW-0812">Transmembrane</keyword>
<sequence>MIDRVLAGRLWAGGAATAVVAGLAAIVGILLARGLFDVPVLAPAGEGLWGDADTATYALWCVFAALVATGLLHLLLVSTPRPLQFFGWIVTLATLVATAAPFLSTGSTGSKVATAVINLVVGVATGMLLTGVATSAVRVRPAV</sequence>
<feature type="transmembrane region" description="Helical" evidence="1">
    <location>
        <begin position="115"/>
        <end position="137"/>
    </location>
</feature>
<proteinExistence type="predicted"/>
<evidence type="ECO:0000256" key="1">
    <source>
        <dbReference type="SAM" id="Phobius"/>
    </source>
</evidence>
<dbReference type="Pfam" id="PF19545">
    <property type="entry name" value="DUF6069"/>
    <property type="match status" value="1"/>
</dbReference>
<keyword evidence="1" id="KW-0472">Membrane</keyword>
<dbReference type="Proteomes" id="UP000294225">
    <property type="component" value="Unassembled WGS sequence"/>
</dbReference>
<protein>
    <submittedName>
        <fullName evidence="3">Uncharacterized protein</fullName>
    </submittedName>
</protein>